<evidence type="ECO:0000313" key="2">
    <source>
        <dbReference type="EMBL" id="CAG5896932.1"/>
    </source>
</evidence>
<comment type="caution">
    <text evidence="2">The sequence shown here is derived from an EMBL/GenBank/DDBJ whole genome shotgun (WGS) entry which is preliminary data.</text>
</comment>
<keyword evidence="3" id="KW-1185">Reference proteome</keyword>
<sequence length="237" mass="25525">MRLVSVPNPGYSVGRWRIVLVASGTEAPLRVTLLPAAVLHPEHGDGGLRSPVASQGLLIRPLDQIPQLGARDIFSGPGEEEGDGGRQKSQSDDRSHTLPPQLSGEQEDSDPGDRRLDPAVTSPCGSTLESNSSEPTCAYVSKNSVQSVIVIVKVAWLVVAVRPFALHQEGPRHVVCVSLRLRLVASQVRNRPLNSSALRAALTLSLVRLEHHWSSGEIAFGFFGGPLRMRIRPGSFT</sequence>
<feature type="compositionally biased region" description="Basic and acidic residues" evidence="1">
    <location>
        <begin position="83"/>
        <end position="96"/>
    </location>
</feature>
<dbReference type="AlphaFoldDB" id="A0A8S4ARF1"/>
<feature type="region of interest" description="Disordered" evidence="1">
    <location>
        <begin position="69"/>
        <end position="135"/>
    </location>
</feature>
<evidence type="ECO:0000256" key="1">
    <source>
        <dbReference type="SAM" id="MobiDB-lite"/>
    </source>
</evidence>
<proteinExistence type="predicted"/>
<name>A0A8S4ARF1_9TELE</name>
<accession>A0A8S4ARF1</accession>
<protein>
    <submittedName>
        <fullName evidence="2">(Atlantic silverside) hypothetical protein</fullName>
    </submittedName>
</protein>
<evidence type="ECO:0000313" key="3">
    <source>
        <dbReference type="Proteomes" id="UP000677803"/>
    </source>
</evidence>
<feature type="compositionally biased region" description="Polar residues" evidence="1">
    <location>
        <begin position="123"/>
        <end position="135"/>
    </location>
</feature>
<organism evidence="2 3">
    <name type="scientific">Menidia menidia</name>
    <name type="common">Atlantic silverside</name>
    <dbReference type="NCBI Taxonomy" id="238744"/>
    <lineage>
        <taxon>Eukaryota</taxon>
        <taxon>Metazoa</taxon>
        <taxon>Chordata</taxon>
        <taxon>Craniata</taxon>
        <taxon>Vertebrata</taxon>
        <taxon>Euteleostomi</taxon>
        <taxon>Actinopterygii</taxon>
        <taxon>Neopterygii</taxon>
        <taxon>Teleostei</taxon>
        <taxon>Neoteleostei</taxon>
        <taxon>Acanthomorphata</taxon>
        <taxon>Ovalentaria</taxon>
        <taxon>Atherinomorphae</taxon>
        <taxon>Atheriniformes</taxon>
        <taxon>Atherinopsidae</taxon>
        <taxon>Menidiinae</taxon>
        <taxon>Menidia</taxon>
    </lineage>
</organism>
<feature type="non-terminal residue" evidence="2">
    <location>
        <position position="1"/>
    </location>
</feature>
<gene>
    <name evidence="2" type="ORF">MMEN_LOCUS7990</name>
</gene>
<dbReference type="Proteomes" id="UP000677803">
    <property type="component" value="Unassembled WGS sequence"/>
</dbReference>
<dbReference type="EMBL" id="CAJRST010007779">
    <property type="protein sequence ID" value="CAG5896932.1"/>
    <property type="molecule type" value="Genomic_DNA"/>
</dbReference>
<reference evidence="2" key="1">
    <citation type="submission" date="2021-05" db="EMBL/GenBank/DDBJ databases">
        <authorList>
            <person name="Tigano A."/>
        </authorList>
    </citation>
    <scope>NUCLEOTIDE SEQUENCE</scope>
</reference>